<organism evidence="2 3">
    <name type="scientific">candidate division WS6 bacterium 34_10</name>
    <dbReference type="NCBI Taxonomy" id="1641389"/>
    <lineage>
        <taxon>Bacteria</taxon>
        <taxon>Candidatus Dojkabacteria</taxon>
    </lineage>
</organism>
<protein>
    <submittedName>
        <fullName evidence="2">Uncharacterized protein</fullName>
    </submittedName>
</protein>
<proteinExistence type="predicted"/>
<feature type="transmembrane region" description="Helical" evidence="1">
    <location>
        <begin position="81"/>
        <end position="103"/>
    </location>
</feature>
<gene>
    <name evidence="2" type="ORF">XD93_1201</name>
</gene>
<dbReference type="AlphaFoldDB" id="A0A101HFG6"/>
<keyword evidence="1" id="KW-1133">Transmembrane helix</keyword>
<accession>A0A101HFG6</accession>
<dbReference type="Pfam" id="PF18936">
    <property type="entry name" value="DUF5684"/>
    <property type="match status" value="1"/>
</dbReference>
<sequence length="139" mass="15277">WDTSYETTDSEGAEALTAADLVFGGIVAVIAAVFSIAMYVYSGLTLMTIAKKLNQEKSWFAWVPILNVILLFKMGDQNPWLLLLVLIPGIGAFVVWILSIIALMNICEKRGYDKLLGLFALVPLANIILLGMLAWGKKE</sequence>
<dbReference type="InterPro" id="IPR043739">
    <property type="entry name" value="DUF5684"/>
</dbReference>
<feature type="non-terminal residue" evidence="2">
    <location>
        <position position="1"/>
    </location>
</feature>
<evidence type="ECO:0000313" key="3">
    <source>
        <dbReference type="Proteomes" id="UP000053904"/>
    </source>
</evidence>
<comment type="caution">
    <text evidence="2">The sequence shown here is derived from an EMBL/GenBank/DDBJ whole genome shotgun (WGS) entry which is preliminary data.</text>
</comment>
<feature type="transmembrane region" description="Helical" evidence="1">
    <location>
        <begin position="59"/>
        <end position="75"/>
    </location>
</feature>
<reference evidence="3" key="1">
    <citation type="journal article" date="2015" name="MBio">
        <title>Genome-Resolved Metagenomic Analysis Reveals Roles for Candidate Phyla and Other Microbial Community Members in Biogeochemical Transformations in Oil Reservoirs.</title>
        <authorList>
            <person name="Hu P."/>
            <person name="Tom L."/>
            <person name="Singh A."/>
            <person name="Thomas B.C."/>
            <person name="Baker B.J."/>
            <person name="Piceno Y.M."/>
            <person name="Andersen G.L."/>
            <person name="Banfield J.F."/>
        </authorList>
    </citation>
    <scope>NUCLEOTIDE SEQUENCE [LARGE SCALE GENOMIC DNA]</scope>
</reference>
<evidence type="ECO:0000313" key="2">
    <source>
        <dbReference type="EMBL" id="KUK75917.1"/>
    </source>
</evidence>
<feature type="transmembrane region" description="Helical" evidence="1">
    <location>
        <begin position="21"/>
        <end position="47"/>
    </location>
</feature>
<evidence type="ECO:0000256" key="1">
    <source>
        <dbReference type="SAM" id="Phobius"/>
    </source>
</evidence>
<feature type="transmembrane region" description="Helical" evidence="1">
    <location>
        <begin position="115"/>
        <end position="135"/>
    </location>
</feature>
<keyword evidence="1" id="KW-0812">Transmembrane</keyword>
<name>A0A101HFG6_9BACT</name>
<dbReference type="EMBL" id="LGGO01000241">
    <property type="protein sequence ID" value="KUK75917.1"/>
    <property type="molecule type" value="Genomic_DNA"/>
</dbReference>
<dbReference type="Proteomes" id="UP000053904">
    <property type="component" value="Unassembled WGS sequence"/>
</dbReference>
<keyword evidence="1" id="KW-0472">Membrane</keyword>